<proteinExistence type="predicted"/>
<dbReference type="InterPro" id="IPR000182">
    <property type="entry name" value="GNAT_dom"/>
</dbReference>
<dbReference type="Gene3D" id="3.40.630.30">
    <property type="match status" value="1"/>
</dbReference>
<protein>
    <recommendedName>
        <fullName evidence="1">N-acetyltransferase domain-containing protein</fullName>
    </recommendedName>
</protein>
<gene>
    <name evidence="2" type="ORF">RV00_GL001188</name>
</gene>
<keyword evidence="3" id="KW-1185">Reference proteome</keyword>
<organism evidence="2 3">
    <name type="scientific">Enterococcus devriesei</name>
    <dbReference type="NCBI Taxonomy" id="319970"/>
    <lineage>
        <taxon>Bacteria</taxon>
        <taxon>Bacillati</taxon>
        <taxon>Bacillota</taxon>
        <taxon>Bacilli</taxon>
        <taxon>Lactobacillales</taxon>
        <taxon>Enterococcaceae</taxon>
        <taxon>Enterococcus</taxon>
    </lineage>
</organism>
<dbReference type="STRING" id="319970.RV00_GL001188"/>
<dbReference type="Pfam" id="PF00583">
    <property type="entry name" value="Acetyltransf_1"/>
    <property type="match status" value="1"/>
</dbReference>
<dbReference type="PROSITE" id="PS51186">
    <property type="entry name" value="GNAT"/>
    <property type="match status" value="1"/>
</dbReference>
<dbReference type="RefSeq" id="WP_071861171.1">
    <property type="nucleotide sequence ID" value="NZ_CAURXW010000048.1"/>
</dbReference>
<dbReference type="InterPro" id="IPR016181">
    <property type="entry name" value="Acyl_CoA_acyltransferase"/>
</dbReference>
<dbReference type="AlphaFoldDB" id="A0A1L8SXN2"/>
<dbReference type="CDD" id="cd04301">
    <property type="entry name" value="NAT_SF"/>
    <property type="match status" value="1"/>
</dbReference>
<evidence type="ECO:0000313" key="3">
    <source>
        <dbReference type="Proteomes" id="UP000183700"/>
    </source>
</evidence>
<dbReference type="GO" id="GO:0016747">
    <property type="term" value="F:acyltransferase activity, transferring groups other than amino-acyl groups"/>
    <property type="evidence" value="ECO:0007669"/>
    <property type="project" value="InterPro"/>
</dbReference>
<feature type="domain" description="N-acetyltransferase" evidence="1">
    <location>
        <begin position="3"/>
        <end position="126"/>
    </location>
</feature>
<evidence type="ECO:0000313" key="2">
    <source>
        <dbReference type="EMBL" id="OJG36743.1"/>
    </source>
</evidence>
<sequence>MLTDYRKNQRKIAMGLLSFHANLKDQQHLLKEIDTYQEDDRYNLFCYYDEQSDNVQGVIGISQLEDQEIVLHDISLNPSYRGEGVGFKMMNELQQLFPDQKIIGTPATCTFLAKWQERVRSNDGID</sequence>
<dbReference type="EMBL" id="JXKM01000002">
    <property type="protein sequence ID" value="OJG36743.1"/>
    <property type="molecule type" value="Genomic_DNA"/>
</dbReference>
<reference evidence="2 3" key="1">
    <citation type="submission" date="2014-12" db="EMBL/GenBank/DDBJ databases">
        <title>Draft genome sequences of 29 type strains of Enterococci.</title>
        <authorList>
            <person name="Zhong Z."/>
            <person name="Sun Z."/>
            <person name="Liu W."/>
            <person name="Zhang W."/>
            <person name="Zhang H."/>
        </authorList>
    </citation>
    <scope>NUCLEOTIDE SEQUENCE [LARGE SCALE GENOMIC DNA]</scope>
    <source>
        <strain evidence="2 3">DSM 22802</strain>
    </source>
</reference>
<dbReference type="Proteomes" id="UP000183700">
    <property type="component" value="Unassembled WGS sequence"/>
</dbReference>
<evidence type="ECO:0000259" key="1">
    <source>
        <dbReference type="PROSITE" id="PS51186"/>
    </source>
</evidence>
<accession>A0A1L8SXN2</accession>
<comment type="caution">
    <text evidence="2">The sequence shown here is derived from an EMBL/GenBank/DDBJ whole genome shotgun (WGS) entry which is preliminary data.</text>
</comment>
<name>A0A1L8SXN2_9ENTE</name>
<dbReference type="SUPFAM" id="SSF55729">
    <property type="entry name" value="Acyl-CoA N-acyltransferases (Nat)"/>
    <property type="match status" value="1"/>
</dbReference>
<dbReference type="OrthoDB" id="2189687at2"/>